<evidence type="ECO:0000256" key="2">
    <source>
        <dbReference type="ARBA" id="ARBA00022670"/>
    </source>
</evidence>
<dbReference type="GO" id="GO:0060055">
    <property type="term" value="P:angiogenesis involved in wound healing"/>
    <property type="evidence" value="ECO:0007669"/>
    <property type="project" value="TreeGrafter"/>
</dbReference>
<dbReference type="Ensembl" id="ENSLLTT00000014631.1">
    <property type="protein sequence ID" value="ENSLLTP00000014079.1"/>
    <property type="gene ID" value="ENSLLTG00000010783.1"/>
</dbReference>
<evidence type="ECO:0000256" key="4">
    <source>
        <dbReference type="ARBA" id="ARBA00022801"/>
    </source>
</evidence>
<dbReference type="AlphaFoldDB" id="A0A8C5S9I2"/>
<reference evidence="6" key="2">
    <citation type="submission" date="2025-09" db="UniProtKB">
        <authorList>
            <consortium name="Ensembl"/>
        </authorList>
    </citation>
    <scope>IDENTIFICATION</scope>
</reference>
<dbReference type="Pfam" id="PF05577">
    <property type="entry name" value="Peptidase_S28"/>
    <property type="match status" value="1"/>
</dbReference>
<dbReference type="PANTHER" id="PTHR11010:SF38">
    <property type="entry name" value="LYSOSOMAL PRO-X CARBOXYPEPTIDASE"/>
    <property type="match status" value="1"/>
</dbReference>
<dbReference type="InterPro" id="IPR029058">
    <property type="entry name" value="AB_hydrolase_fold"/>
</dbReference>
<dbReference type="Gene3D" id="3.40.50.1820">
    <property type="entry name" value="alpha/beta hydrolase"/>
    <property type="match status" value="1"/>
</dbReference>
<organism evidence="6 7">
    <name type="scientific">Laticauda laticaudata</name>
    <name type="common">Blue-ringed sea krait</name>
    <name type="synonym">Blue-lipped sea krait</name>
    <dbReference type="NCBI Taxonomy" id="8630"/>
    <lineage>
        <taxon>Eukaryota</taxon>
        <taxon>Metazoa</taxon>
        <taxon>Chordata</taxon>
        <taxon>Craniata</taxon>
        <taxon>Vertebrata</taxon>
        <taxon>Euteleostomi</taxon>
        <taxon>Lepidosauria</taxon>
        <taxon>Squamata</taxon>
        <taxon>Bifurcata</taxon>
        <taxon>Unidentata</taxon>
        <taxon>Episquamata</taxon>
        <taxon>Toxicofera</taxon>
        <taxon>Serpentes</taxon>
        <taxon>Colubroidea</taxon>
        <taxon>Elapidae</taxon>
        <taxon>Laticaudinae</taxon>
        <taxon>Laticauda</taxon>
    </lineage>
</organism>
<dbReference type="GO" id="GO:0008239">
    <property type="term" value="F:dipeptidyl-peptidase activity"/>
    <property type="evidence" value="ECO:0007669"/>
    <property type="project" value="TreeGrafter"/>
</dbReference>
<dbReference type="GO" id="GO:0070008">
    <property type="term" value="F:serine-type exopeptidase activity"/>
    <property type="evidence" value="ECO:0007669"/>
    <property type="project" value="InterPro"/>
</dbReference>
<dbReference type="PANTHER" id="PTHR11010">
    <property type="entry name" value="PROTEASE S28 PRO-X CARBOXYPEPTIDASE-RELATED"/>
    <property type="match status" value="1"/>
</dbReference>
<evidence type="ECO:0008006" key="8">
    <source>
        <dbReference type="Google" id="ProtNLM"/>
    </source>
</evidence>
<comment type="similarity">
    <text evidence="1">Belongs to the peptidase S28 family.</text>
</comment>
<keyword evidence="5" id="KW-0325">Glycoprotein</keyword>
<keyword evidence="2" id="KW-0645">Protease</keyword>
<dbReference type="GO" id="GO:0043535">
    <property type="term" value="P:regulation of blood vessel endothelial cell migration"/>
    <property type="evidence" value="ECO:0007669"/>
    <property type="project" value="TreeGrafter"/>
</dbReference>
<dbReference type="GeneTree" id="ENSGT00940000158099"/>
<keyword evidence="3" id="KW-0732">Signal</keyword>
<dbReference type="InterPro" id="IPR008758">
    <property type="entry name" value="Peptidase_S28"/>
</dbReference>
<dbReference type="GO" id="GO:0003085">
    <property type="term" value="P:negative regulation of systemic arterial blood pressure"/>
    <property type="evidence" value="ECO:0007669"/>
    <property type="project" value="TreeGrafter"/>
</dbReference>
<dbReference type="InterPro" id="IPR042269">
    <property type="entry name" value="Ser_carbopepase_S28_SKS"/>
</dbReference>
<keyword evidence="7" id="KW-1185">Reference proteome</keyword>
<proteinExistence type="inferred from homology"/>
<evidence type="ECO:0000256" key="3">
    <source>
        <dbReference type="ARBA" id="ARBA00022729"/>
    </source>
</evidence>
<reference evidence="6" key="1">
    <citation type="submission" date="2025-08" db="UniProtKB">
        <authorList>
            <consortium name="Ensembl"/>
        </authorList>
    </citation>
    <scope>IDENTIFICATION</scope>
</reference>
<sequence>WTGLLCPAGLYPSPVSSTANGATLPLPVSCSSSSSDSDSNGGMTALLVRWQPRNVINNKEILRDLIKLSTPVSFLIYKACTEMVMPMCSDGINDMFEPQKWDFHAYSEECFKAWGVRPRPSWIPTFYGGKNISAHSNIIFSNGGLDPWSGGGVTKNITDTLVAIMIPEGAHHLDLRSNNPFDPISVLQARLLEQRLSIGDHLLPGLSLLRLAC</sequence>
<dbReference type="GO" id="GO:0006508">
    <property type="term" value="P:proteolysis"/>
    <property type="evidence" value="ECO:0007669"/>
    <property type="project" value="UniProtKB-KW"/>
</dbReference>
<dbReference type="SUPFAM" id="SSF53474">
    <property type="entry name" value="alpha/beta-Hydrolases"/>
    <property type="match status" value="1"/>
</dbReference>
<evidence type="ECO:0000256" key="5">
    <source>
        <dbReference type="ARBA" id="ARBA00023180"/>
    </source>
</evidence>
<keyword evidence="4" id="KW-0378">Hydrolase</keyword>
<evidence type="ECO:0000313" key="6">
    <source>
        <dbReference type="Ensembl" id="ENSLLTP00000014079.1"/>
    </source>
</evidence>
<protein>
    <recommendedName>
        <fullName evidence="8">Lysosomal Pro-X carboxypeptidase</fullName>
    </recommendedName>
</protein>
<accession>A0A8C5S9I2</accession>
<dbReference type="Gene3D" id="1.20.120.980">
    <property type="entry name" value="Serine carboxypeptidase S28, SKS domain"/>
    <property type="match status" value="1"/>
</dbReference>
<evidence type="ECO:0000256" key="1">
    <source>
        <dbReference type="ARBA" id="ARBA00011079"/>
    </source>
</evidence>
<dbReference type="Proteomes" id="UP000694406">
    <property type="component" value="Unplaced"/>
</dbReference>
<name>A0A8C5S9I2_LATLA</name>
<evidence type="ECO:0000313" key="7">
    <source>
        <dbReference type="Proteomes" id="UP000694406"/>
    </source>
</evidence>